<gene>
    <name evidence="1" type="ordered locus">Fraau_1459</name>
</gene>
<dbReference type="AlphaFoldDB" id="H8L638"/>
<evidence type="ECO:0000313" key="2">
    <source>
        <dbReference type="Proteomes" id="UP000005234"/>
    </source>
</evidence>
<keyword evidence="2" id="KW-1185">Reference proteome</keyword>
<name>H8L638_FRAAD</name>
<dbReference type="KEGG" id="fau:Fraau_1459"/>
<protein>
    <submittedName>
        <fullName evidence="1">Uncharacterized protein</fullName>
    </submittedName>
</protein>
<dbReference type="STRING" id="767434.Fraau_1459"/>
<dbReference type="Proteomes" id="UP000005234">
    <property type="component" value="Chromosome"/>
</dbReference>
<accession>H8L638</accession>
<evidence type="ECO:0000313" key="1">
    <source>
        <dbReference type="EMBL" id="AFC85882.1"/>
    </source>
</evidence>
<sequence>MKSNTKRCKAACRWFGRFNQTDLGLMLAIHPKWPLIAGGVA</sequence>
<dbReference type="EMBL" id="CP003350">
    <property type="protein sequence ID" value="AFC85882.1"/>
    <property type="molecule type" value="Genomic_DNA"/>
</dbReference>
<dbReference type="HOGENOM" id="CLU_3270427_0_0_6"/>
<organism evidence="1 2">
    <name type="scientific">Frateuria aurantia (strain ATCC 33424 / DSM 6220 / KCTC 2777 / LMG 1558 / NBRC 3245 / NCIMB 13370)</name>
    <name type="common">Acetobacter aurantius</name>
    <dbReference type="NCBI Taxonomy" id="767434"/>
    <lineage>
        <taxon>Bacteria</taxon>
        <taxon>Pseudomonadati</taxon>
        <taxon>Pseudomonadota</taxon>
        <taxon>Gammaproteobacteria</taxon>
        <taxon>Lysobacterales</taxon>
        <taxon>Rhodanobacteraceae</taxon>
        <taxon>Frateuria</taxon>
    </lineage>
</organism>
<reference evidence="1" key="1">
    <citation type="submission" date="2012-02" db="EMBL/GenBank/DDBJ databases">
        <title>The complete genome of Frateuria aurantia DSM 6220.</title>
        <authorList>
            <consortium name="US DOE Joint Genome Institute (JGI-PGF)"/>
            <person name="Lucas S."/>
            <person name="Copeland A."/>
            <person name="Lapidus A."/>
            <person name="Glavina del Rio T."/>
            <person name="Dalin E."/>
            <person name="Tice H."/>
            <person name="Bruce D."/>
            <person name="Goodwin L."/>
            <person name="Pitluck S."/>
            <person name="Peters L."/>
            <person name="Ovchinnikova G."/>
            <person name="Teshima H."/>
            <person name="Kyrpides N."/>
            <person name="Mavromatis K."/>
            <person name="Ivanova N."/>
            <person name="Brettin T."/>
            <person name="Detter J.C."/>
            <person name="Han C."/>
            <person name="Larimer F."/>
            <person name="Land M."/>
            <person name="Hauser L."/>
            <person name="Markowitz V."/>
            <person name="Cheng J.-F."/>
            <person name="Hugenholtz P."/>
            <person name="Woyke T."/>
            <person name="Wu D."/>
            <person name="Brambilla E."/>
            <person name="Klenk H.-P."/>
            <person name="Eisen J.A."/>
        </authorList>
    </citation>
    <scope>NUCLEOTIDE SEQUENCE</scope>
    <source>
        <strain evidence="1">DSM 6220</strain>
    </source>
</reference>
<dbReference type="RefSeq" id="WP_014402887.1">
    <property type="nucleotide sequence ID" value="NC_017033.1"/>
</dbReference>
<proteinExistence type="predicted"/>